<dbReference type="Proteomes" id="UP000095605">
    <property type="component" value="Unassembled WGS sequence"/>
</dbReference>
<dbReference type="GO" id="GO:0033617">
    <property type="term" value="P:mitochondrial respiratory chain complex IV assembly"/>
    <property type="evidence" value="ECO:0007669"/>
    <property type="project" value="TreeGrafter"/>
</dbReference>
<proteinExistence type="inferred from homology"/>
<gene>
    <name evidence="3" type="ORF">AWRI3578_g916</name>
</gene>
<dbReference type="EMBL" id="LPNL01000003">
    <property type="protein sequence ID" value="OEJ90213.1"/>
    <property type="molecule type" value="Genomic_DNA"/>
</dbReference>
<sequence length="106" mass="12254">MVASCKDERMQFVLCIQKSPCVLIYRNKPADCINDKELKKDMPDLCRAYLHSFLECRRGIIDKTKRISGNAPLSTGKFDEEYKRMCEGDYNPRVELRSVQKGSSKD</sequence>
<dbReference type="PANTHER" id="PTHR28627:SF1">
    <property type="entry name" value="CYTOCHROME C OXIDASE ASSEMBLY FACTOR 5"/>
    <property type="match status" value="1"/>
</dbReference>
<protein>
    <submittedName>
        <fullName evidence="3">Mitochondrial protein required for assembly of cytochrome c oxidase, mitochondrial</fullName>
    </submittedName>
</protein>
<evidence type="ECO:0000313" key="4">
    <source>
        <dbReference type="Proteomes" id="UP000095605"/>
    </source>
</evidence>
<dbReference type="InterPro" id="IPR018793">
    <property type="entry name" value="Cyt_c_oxidase_assmbl_Pet191"/>
</dbReference>
<dbReference type="PANTHER" id="PTHR28627">
    <property type="entry name" value="CYTOCHROME C OXIDASE ASSEMBLY FACTOR 5"/>
    <property type="match status" value="1"/>
</dbReference>
<comment type="caution">
    <text evidence="3">The sequence shown here is derived from an EMBL/GenBank/DDBJ whole genome shotgun (WGS) entry which is preliminary data.</text>
</comment>
<dbReference type="OrthoDB" id="282149at2759"/>
<evidence type="ECO:0000313" key="3">
    <source>
        <dbReference type="EMBL" id="OEJ90213.1"/>
    </source>
</evidence>
<evidence type="ECO:0000256" key="2">
    <source>
        <dbReference type="ARBA" id="ARBA00023157"/>
    </source>
</evidence>
<comment type="similarity">
    <text evidence="1">Belongs to the PET191 family.</text>
</comment>
<keyword evidence="2" id="KW-1015">Disulfide bond</keyword>
<dbReference type="AlphaFoldDB" id="A0A1E5RU10"/>
<keyword evidence="4" id="KW-1185">Reference proteome</keyword>
<name>A0A1E5RU10_9ASCO</name>
<dbReference type="GO" id="GO:0005739">
    <property type="term" value="C:mitochondrion"/>
    <property type="evidence" value="ECO:0007669"/>
    <property type="project" value="TreeGrafter"/>
</dbReference>
<evidence type="ECO:0000256" key="1">
    <source>
        <dbReference type="ARBA" id="ARBA00007785"/>
    </source>
</evidence>
<organism evidence="3 4">
    <name type="scientific">Hanseniaspora opuntiae</name>
    <dbReference type="NCBI Taxonomy" id="211096"/>
    <lineage>
        <taxon>Eukaryota</taxon>
        <taxon>Fungi</taxon>
        <taxon>Dikarya</taxon>
        <taxon>Ascomycota</taxon>
        <taxon>Saccharomycotina</taxon>
        <taxon>Saccharomycetes</taxon>
        <taxon>Saccharomycodales</taxon>
        <taxon>Saccharomycodaceae</taxon>
        <taxon>Hanseniaspora</taxon>
    </lineage>
</organism>
<dbReference type="Pfam" id="PF10203">
    <property type="entry name" value="Pet191_N"/>
    <property type="match status" value="1"/>
</dbReference>
<accession>A0A1E5RU10</accession>
<reference evidence="4" key="1">
    <citation type="journal article" date="2016" name="Genome Announc.">
        <title>Genome sequences of three species of Hanseniaspora isolated from spontaneous wine fermentations.</title>
        <authorList>
            <person name="Sternes P.R."/>
            <person name="Lee D."/>
            <person name="Kutyna D.R."/>
            <person name="Borneman A.R."/>
        </authorList>
    </citation>
    <scope>NUCLEOTIDE SEQUENCE [LARGE SCALE GENOMIC DNA]</scope>
    <source>
        <strain evidence="4">AWRI3578</strain>
    </source>
</reference>